<sequence length="90" mass="10579">MNRLTYPYTEELKKIHKIKLFYTHATIFLIVNTLLFILNMATNPAYLWFWWPLFFWTKGIVLHALSTFDTSPGMPAEDISPSLLQNNSNK</sequence>
<dbReference type="RefSeq" id="WP_302038199.1">
    <property type="nucleotide sequence ID" value="NZ_JAUKPO010000007.1"/>
</dbReference>
<accession>A0ABT8R5M2</accession>
<feature type="domain" description="2TM" evidence="3">
    <location>
        <begin position="12"/>
        <end position="74"/>
    </location>
</feature>
<dbReference type="EMBL" id="JAUKPO010000007">
    <property type="protein sequence ID" value="MDO1447395.1"/>
    <property type="molecule type" value="Genomic_DNA"/>
</dbReference>
<evidence type="ECO:0000256" key="2">
    <source>
        <dbReference type="SAM" id="Phobius"/>
    </source>
</evidence>
<name>A0ABT8R5M2_9BACT</name>
<proteinExistence type="predicted"/>
<reference evidence="4" key="1">
    <citation type="submission" date="2023-07" db="EMBL/GenBank/DDBJ databases">
        <title>The genome sequence of Rhodocytophaga aerolata KACC 12507.</title>
        <authorList>
            <person name="Zhang X."/>
        </authorList>
    </citation>
    <scope>NUCLEOTIDE SEQUENCE</scope>
    <source>
        <strain evidence="4">KACC 12507</strain>
    </source>
</reference>
<keyword evidence="2" id="KW-0472">Membrane</keyword>
<evidence type="ECO:0000313" key="5">
    <source>
        <dbReference type="Proteomes" id="UP001168528"/>
    </source>
</evidence>
<evidence type="ECO:0000313" key="4">
    <source>
        <dbReference type="EMBL" id="MDO1447395.1"/>
    </source>
</evidence>
<evidence type="ECO:0000259" key="3">
    <source>
        <dbReference type="Pfam" id="PF13239"/>
    </source>
</evidence>
<protein>
    <submittedName>
        <fullName evidence="4">2TM domain-containing protein</fullName>
    </submittedName>
</protein>
<evidence type="ECO:0000256" key="1">
    <source>
        <dbReference type="SAM" id="MobiDB-lite"/>
    </source>
</evidence>
<dbReference type="Pfam" id="PF13239">
    <property type="entry name" value="2TM"/>
    <property type="match status" value="1"/>
</dbReference>
<keyword evidence="2" id="KW-1133">Transmembrane helix</keyword>
<keyword evidence="2" id="KW-0812">Transmembrane</keyword>
<keyword evidence="5" id="KW-1185">Reference proteome</keyword>
<feature type="transmembrane region" description="Helical" evidence="2">
    <location>
        <begin position="47"/>
        <end position="65"/>
    </location>
</feature>
<dbReference type="Proteomes" id="UP001168528">
    <property type="component" value="Unassembled WGS sequence"/>
</dbReference>
<comment type="caution">
    <text evidence="4">The sequence shown here is derived from an EMBL/GenBank/DDBJ whole genome shotgun (WGS) entry which is preliminary data.</text>
</comment>
<feature type="region of interest" description="Disordered" evidence="1">
    <location>
        <begin position="71"/>
        <end position="90"/>
    </location>
</feature>
<feature type="transmembrane region" description="Helical" evidence="2">
    <location>
        <begin position="21"/>
        <end position="41"/>
    </location>
</feature>
<organism evidence="4 5">
    <name type="scientific">Rhodocytophaga aerolata</name>
    <dbReference type="NCBI Taxonomy" id="455078"/>
    <lineage>
        <taxon>Bacteria</taxon>
        <taxon>Pseudomonadati</taxon>
        <taxon>Bacteroidota</taxon>
        <taxon>Cytophagia</taxon>
        <taxon>Cytophagales</taxon>
        <taxon>Rhodocytophagaceae</taxon>
        <taxon>Rhodocytophaga</taxon>
    </lineage>
</organism>
<dbReference type="InterPro" id="IPR025698">
    <property type="entry name" value="2TM_dom"/>
</dbReference>
<gene>
    <name evidence="4" type="ORF">Q0590_14090</name>
</gene>